<evidence type="ECO:0000313" key="1">
    <source>
        <dbReference type="EMBL" id="GIY23040.1"/>
    </source>
</evidence>
<evidence type="ECO:0000313" key="2">
    <source>
        <dbReference type="Proteomes" id="UP001054837"/>
    </source>
</evidence>
<protein>
    <submittedName>
        <fullName evidence="1">Uncharacterized protein</fullName>
    </submittedName>
</protein>
<accession>A0AAV4RMT1</accession>
<name>A0AAV4RMT1_9ARAC</name>
<dbReference type="EMBL" id="BPLQ01006511">
    <property type="protein sequence ID" value="GIY23040.1"/>
    <property type="molecule type" value="Genomic_DNA"/>
</dbReference>
<organism evidence="1 2">
    <name type="scientific">Caerostris darwini</name>
    <dbReference type="NCBI Taxonomy" id="1538125"/>
    <lineage>
        <taxon>Eukaryota</taxon>
        <taxon>Metazoa</taxon>
        <taxon>Ecdysozoa</taxon>
        <taxon>Arthropoda</taxon>
        <taxon>Chelicerata</taxon>
        <taxon>Arachnida</taxon>
        <taxon>Araneae</taxon>
        <taxon>Araneomorphae</taxon>
        <taxon>Entelegynae</taxon>
        <taxon>Araneoidea</taxon>
        <taxon>Araneidae</taxon>
        <taxon>Caerostris</taxon>
    </lineage>
</organism>
<comment type="caution">
    <text evidence="1">The sequence shown here is derived from an EMBL/GenBank/DDBJ whole genome shotgun (WGS) entry which is preliminary data.</text>
</comment>
<sequence>MPPILTKCNENNIARQNKLRDQESLQYDYAKAACDQQLGTADQDPPPQQISHPCTTLTSFVMCMARKVVCNHSLFMKMLIRWSGLRR</sequence>
<dbReference type="AlphaFoldDB" id="A0AAV4RMT1"/>
<reference evidence="1 2" key="1">
    <citation type="submission" date="2021-06" db="EMBL/GenBank/DDBJ databases">
        <title>Caerostris darwini draft genome.</title>
        <authorList>
            <person name="Kono N."/>
            <person name="Arakawa K."/>
        </authorList>
    </citation>
    <scope>NUCLEOTIDE SEQUENCE [LARGE SCALE GENOMIC DNA]</scope>
</reference>
<keyword evidence="2" id="KW-1185">Reference proteome</keyword>
<dbReference type="Proteomes" id="UP001054837">
    <property type="component" value="Unassembled WGS sequence"/>
</dbReference>
<proteinExistence type="predicted"/>
<gene>
    <name evidence="1" type="ORF">CDAR_299481</name>
</gene>